<keyword evidence="4 8" id="KW-0378">Hydrolase</keyword>
<accession>A0A0S4JA51</accession>
<protein>
    <submittedName>
        <fullName evidence="8">Glycoside hydrolase, putative</fullName>
    </submittedName>
</protein>
<evidence type="ECO:0000313" key="8">
    <source>
        <dbReference type="EMBL" id="CUG86987.1"/>
    </source>
</evidence>
<dbReference type="InterPro" id="IPR001382">
    <property type="entry name" value="Glyco_hydro_47"/>
</dbReference>
<keyword evidence="6" id="KW-0479">Metal-binding</keyword>
<dbReference type="PANTHER" id="PTHR11742:SF6">
    <property type="entry name" value="MANNOSYL-OLIGOSACCHARIDE ALPHA-1,2-MANNOSIDASE IA-RELATED"/>
    <property type="match status" value="1"/>
</dbReference>
<dbReference type="Gene3D" id="1.50.10.10">
    <property type="match status" value="1"/>
</dbReference>
<dbReference type="GO" id="GO:0005783">
    <property type="term" value="C:endoplasmic reticulum"/>
    <property type="evidence" value="ECO:0007669"/>
    <property type="project" value="TreeGrafter"/>
</dbReference>
<comment type="pathway">
    <text evidence="2">Protein modification; protein glycosylation.</text>
</comment>
<evidence type="ECO:0000256" key="3">
    <source>
        <dbReference type="ARBA" id="ARBA00007658"/>
    </source>
</evidence>
<dbReference type="Pfam" id="PF01532">
    <property type="entry name" value="Glyco_hydro_47"/>
    <property type="match status" value="1"/>
</dbReference>
<dbReference type="GO" id="GO:0005975">
    <property type="term" value="P:carbohydrate metabolic process"/>
    <property type="evidence" value="ECO:0007669"/>
    <property type="project" value="InterPro"/>
</dbReference>
<feature type="region of interest" description="Disordered" evidence="7">
    <location>
        <begin position="105"/>
        <end position="163"/>
    </location>
</feature>
<reference evidence="9" key="1">
    <citation type="submission" date="2015-09" db="EMBL/GenBank/DDBJ databases">
        <authorList>
            <consortium name="Pathogen Informatics"/>
        </authorList>
    </citation>
    <scope>NUCLEOTIDE SEQUENCE [LARGE SCALE GENOMIC DNA]</scope>
    <source>
        <strain evidence="9">Lake Konstanz</strain>
    </source>
</reference>
<dbReference type="SUPFAM" id="SSF48225">
    <property type="entry name" value="Seven-hairpin glycosidases"/>
    <property type="match status" value="1"/>
</dbReference>
<comment type="cofactor">
    <cofactor evidence="1 6">
        <name>Ca(2+)</name>
        <dbReference type="ChEBI" id="CHEBI:29108"/>
    </cofactor>
</comment>
<dbReference type="GO" id="GO:0000139">
    <property type="term" value="C:Golgi membrane"/>
    <property type="evidence" value="ECO:0007669"/>
    <property type="project" value="TreeGrafter"/>
</dbReference>
<dbReference type="GO" id="GO:0005509">
    <property type="term" value="F:calcium ion binding"/>
    <property type="evidence" value="ECO:0007669"/>
    <property type="project" value="InterPro"/>
</dbReference>
<dbReference type="OrthoDB" id="8118055at2759"/>
<sequence>MVSLVPPEQDDLMQSFWLAETLKYIYLTFMDDATLDLDKWVFNTEAHPFKIRRRDPLDVWRDWEAEHDGAMPWLPPFVDGVGVVETEKMMQARIQEGSHFRRVAPIDPLGSDMKPMDGGEYTDPDARVDYDPNDDVFKGQQPTRHEVKWRKARRISKNLGVPR</sequence>
<proteinExistence type="inferred from homology"/>
<dbReference type="AlphaFoldDB" id="A0A0S4JA51"/>
<evidence type="ECO:0000256" key="7">
    <source>
        <dbReference type="SAM" id="MobiDB-lite"/>
    </source>
</evidence>
<evidence type="ECO:0000256" key="4">
    <source>
        <dbReference type="ARBA" id="ARBA00022801"/>
    </source>
</evidence>
<dbReference type="InterPro" id="IPR036026">
    <property type="entry name" value="Seven-hairpin_glycosidases"/>
</dbReference>
<dbReference type="EMBL" id="CYKH01001421">
    <property type="protein sequence ID" value="CUG86987.1"/>
    <property type="molecule type" value="Genomic_DNA"/>
</dbReference>
<dbReference type="InterPro" id="IPR050749">
    <property type="entry name" value="Glycosyl_Hydrolase_47"/>
</dbReference>
<evidence type="ECO:0000256" key="5">
    <source>
        <dbReference type="ARBA" id="ARBA00023157"/>
    </source>
</evidence>
<dbReference type="VEuPathDB" id="TriTrypDB:BSAL_07830"/>
<feature type="binding site" evidence="6">
    <location>
        <position position="44"/>
    </location>
    <ligand>
        <name>Ca(2+)</name>
        <dbReference type="ChEBI" id="CHEBI:29108"/>
    </ligand>
</feature>
<evidence type="ECO:0000313" key="9">
    <source>
        <dbReference type="Proteomes" id="UP000051952"/>
    </source>
</evidence>
<evidence type="ECO:0000256" key="6">
    <source>
        <dbReference type="PIRSR" id="PIRSR601382-2"/>
    </source>
</evidence>
<keyword evidence="9" id="KW-1185">Reference proteome</keyword>
<organism evidence="8 9">
    <name type="scientific">Bodo saltans</name>
    <name type="common">Flagellated protozoan</name>
    <dbReference type="NCBI Taxonomy" id="75058"/>
    <lineage>
        <taxon>Eukaryota</taxon>
        <taxon>Discoba</taxon>
        <taxon>Euglenozoa</taxon>
        <taxon>Kinetoplastea</taxon>
        <taxon>Metakinetoplastina</taxon>
        <taxon>Eubodonida</taxon>
        <taxon>Bodonidae</taxon>
        <taxon>Bodo</taxon>
    </lineage>
</organism>
<evidence type="ECO:0000256" key="1">
    <source>
        <dbReference type="ARBA" id="ARBA00001913"/>
    </source>
</evidence>
<name>A0A0S4JA51_BODSA</name>
<comment type="similarity">
    <text evidence="3">Belongs to the glycosyl hydrolase 47 family.</text>
</comment>
<dbReference type="InterPro" id="IPR012341">
    <property type="entry name" value="6hp_glycosidase-like_sf"/>
</dbReference>
<feature type="compositionally biased region" description="Basic residues" evidence="7">
    <location>
        <begin position="147"/>
        <end position="156"/>
    </location>
</feature>
<gene>
    <name evidence="8" type="ORF">BSAL_07830</name>
</gene>
<dbReference type="Proteomes" id="UP000051952">
    <property type="component" value="Unassembled WGS sequence"/>
</dbReference>
<dbReference type="PANTHER" id="PTHR11742">
    <property type="entry name" value="MANNOSYL-OLIGOSACCHARIDE ALPHA-1,2-MANNOSIDASE-RELATED"/>
    <property type="match status" value="1"/>
</dbReference>
<evidence type="ECO:0000256" key="2">
    <source>
        <dbReference type="ARBA" id="ARBA00004922"/>
    </source>
</evidence>
<keyword evidence="6" id="KW-0106">Calcium</keyword>
<dbReference type="GO" id="GO:0004571">
    <property type="term" value="F:mannosyl-oligosaccharide 1,2-alpha-mannosidase activity"/>
    <property type="evidence" value="ECO:0007669"/>
    <property type="project" value="InterPro"/>
</dbReference>
<keyword evidence="5" id="KW-1015">Disulfide bond</keyword>